<dbReference type="OrthoDB" id="249612at2759"/>
<evidence type="ECO:0000256" key="9">
    <source>
        <dbReference type="SAM" id="MobiDB-lite"/>
    </source>
</evidence>
<dbReference type="GO" id="GO:0017119">
    <property type="term" value="C:Golgi transport complex"/>
    <property type="evidence" value="ECO:0007669"/>
    <property type="project" value="InterPro"/>
</dbReference>
<comment type="subcellular location">
    <subcellularLocation>
        <location evidence="1">Golgi apparatus membrane</location>
        <topology evidence="1">Peripheral membrane protein</topology>
    </subcellularLocation>
</comment>
<dbReference type="EMBL" id="JAEPRA010000013">
    <property type="protein sequence ID" value="KAG2176543.1"/>
    <property type="molecule type" value="Genomic_DNA"/>
</dbReference>
<evidence type="ECO:0000256" key="1">
    <source>
        <dbReference type="ARBA" id="ARBA00004395"/>
    </source>
</evidence>
<organism evidence="10 11">
    <name type="scientific">Umbelopsis vinacea</name>
    <dbReference type="NCBI Taxonomy" id="44442"/>
    <lineage>
        <taxon>Eukaryota</taxon>
        <taxon>Fungi</taxon>
        <taxon>Fungi incertae sedis</taxon>
        <taxon>Mucoromycota</taxon>
        <taxon>Mucoromycotina</taxon>
        <taxon>Umbelopsidomycetes</taxon>
        <taxon>Umbelopsidales</taxon>
        <taxon>Umbelopsidaceae</taxon>
        <taxon>Umbelopsis</taxon>
    </lineage>
</organism>
<dbReference type="PANTHER" id="PTHR21443:SF0">
    <property type="entry name" value="CONSERVED OLIGOMERIC GOLGI COMPLEX SUBUNIT 7"/>
    <property type="match status" value="1"/>
</dbReference>
<dbReference type="PANTHER" id="PTHR21443">
    <property type="entry name" value="CONSERVED OLIGOMERIC GOLGI COMPLEX COMPONENT 7"/>
    <property type="match status" value="1"/>
</dbReference>
<reference evidence="10" key="1">
    <citation type="submission" date="2020-12" db="EMBL/GenBank/DDBJ databases">
        <title>Metabolic potential, ecology and presence of endohyphal bacteria is reflected in genomic diversity of Mucoromycotina.</title>
        <authorList>
            <person name="Muszewska A."/>
            <person name="Okrasinska A."/>
            <person name="Steczkiewicz K."/>
            <person name="Drgas O."/>
            <person name="Orlowska M."/>
            <person name="Perlinska-Lenart U."/>
            <person name="Aleksandrzak-Piekarczyk T."/>
            <person name="Szatraj K."/>
            <person name="Zielenkiewicz U."/>
            <person name="Pilsyk S."/>
            <person name="Malc E."/>
            <person name="Mieczkowski P."/>
            <person name="Kruszewska J.S."/>
            <person name="Biernat P."/>
            <person name="Pawlowska J."/>
        </authorList>
    </citation>
    <scope>NUCLEOTIDE SEQUENCE</scope>
    <source>
        <strain evidence="10">WA0000051536</strain>
    </source>
</reference>
<gene>
    <name evidence="10" type="ORF">INT44_007206</name>
</gene>
<evidence type="ECO:0000256" key="5">
    <source>
        <dbReference type="ARBA" id="ARBA00022927"/>
    </source>
</evidence>
<evidence type="ECO:0000256" key="4">
    <source>
        <dbReference type="ARBA" id="ARBA00022448"/>
    </source>
</evidence>
<evidence type="ECO:0000256" key="3">
    <source>
        <dbReference type="ARBA" id="ARBA00020984"/>
    </source>
</evidence>
<keyword evidence="6" id="KW-0333">Golgi apparatus</keyword>
<evidence type="ECO:0000256" key="8">
    <source>
        <dbReference type="ARBA" id="ARBA00031345"/>
    </source>
</evidence>
<keyword evidence="11" id="KW-1185">Reference proteome</keyword>
<dbReference type="InterPro" id="IPR019335">
    <property type="entry name" value="COG7"/>
</dbReference>
<evidence type="ECO:0000313" key="10">
    <source>
        <dbReference type="EMBL" id="KAG2176543.1"/>
    </source>
</evidence>
<evidence type="ECO:0000256" key="2">
    <source>
        <dbReference type="ARBA" id="ARBA00005831"/>
    </source>
</evidence>
<dbReference type="GO" id="GO:0007030">
    <property type="term" value="P:Golgi organization"/>
    <property type="evidence" value="ECO:0007669"/>
    <property type="project" value="TreeGrafter"/>
</dbReference>
<keyword evidence="4" id="KW-0813">Transport</keyword>
<evidence type="ECO:0000256" key="7">
    <source>
        <dbReference type="ARBA" id="ARBA00023136"/>
    </source>
</evidence>
<feature type="compositionally biased region" description="Polar residues" evidence="9">
    <location>
        <begin position="600"/>
        <end position="614"/>
    </location>
</feature>
<dbReference type="GO" id="GO:0006886">
    <property type="term" value="P:intracellular protein transport"/>
    <property type="evidence" value="ECO:0007669"/>
    <property type="project" value="InterPro"/>
</dbReference>
<comment type="caution">
    <text evidence="10">The sequence shown here is derived from an EMBL/GenBank/DDBJ whole genome shotgun (WGS) entry which is preliminary data.</text>
</comment>
<protein>
    <recommendedName>
        <fullName evidence="3">Conserved oligomeric Golgi complex subunit 7</fullName>
    </recommendedName>
    <alternativeName>
        <fullName evidence="8">Component of oligomeric Golgi complex 7</fullName>
    </alternativeName>
</protein>
<comment type="similarity">
    <text evidence="2">Belongs to the COG7 family.</text>
</comment>
<proteinExistence type="inferred from homology"/>
<keyword evidence="7" id="KW-0472">Membrane</keyword>
<evidence type="ECO:0000256" key="6">
    <source>
        <dbReference type="ARBA" id="ARBA00023034"/>
    </source>
</evidence>
<sequence length="972" mass="109375">MAEFDRSPRPQSSERVARFTSRAMANLSTNSEIPDVGSFSKPDFDVKSWINNTIKSVAKDHPLTHTEEQTNVMVTRLQLLGSQISQQVSQTTDEVIQSIPMILYDMQLMKNQVTSIKTGIEAVRRDMNDDKNGNRSAIQRLRQLDLVKTRMEQCRTALRETENWSNLEQETRATIETGEFTKAAAQLASAQKSISVFQNTPDFEKRKSLLNQLQEELKNAIRPQLDLALKEHDAVTCHNLYNVCAQIALPEAYLDAYFEYCQKPIVRLWESAHLVEESENAKVTFEEFLSNFFKESFILISEEYNWCRSVFPDPREAMQAFVQYLFLNLSPSFGERISKVQAYYGNNSLAHMANLFQVTEGFGLSLERLFSKSVVAAAENDSPSGHRRSGSISARRKSQQMMSLPLALRASTNSEQEGWSYVFYDPFLQIQSQFGEIQKKQLEAKATVLVHKLEAKRGGLDISQILSFKSSDAFDLAREAIDICLKLTHGFAAAGLLKDLNDYFVFLTNQLLAMISKLNQEESDKRIEPVNDSSLSDDDDDLAAIQDQGDWSRFQNGLRLLAICKTMSQDLSSFEGHVQHSLETVRDIVEDKEYDDKNSDLVSPKSTRPPSTGPFSGPREHKRSSSSFDSAPGKLIRRESASFKQALLAAEHHNPRYPKASVSLLRSSALNSFELHRLMSSISMITEEESEQTSTQIRFLSAANQAITSFALACQTIVFDVVLNPVTDNFNKMAGMNDVWTADAEEDGYEARAADGIELPQFSQAPSEYITRVGEQLLVLPQQFEVYADDEALAFMIDKLPHIQKDQPVDQETSSQDETADQVNVEFDNGVNTAEDMEASVYSEHITASPPPLSGVSERPISPQEDLLAEVILQKWTLAICHGTMQSLVDHISADIRALSPQGSQQLRVDIEYLVNVLSALDVRPSPTIIQLHMLLGLRDNELSDRLKDDKDDEDQLLQRVARLRGIQLLKL</sequence>
<dbReference type="AlphaFoldDB" id="A0A8H7UE43"/>
<dbReference type="GO" id="GO:0000139">
    <property type="term" value="C:Golgi membrane"/>
    <property type="evidence" value="ECO:0007669"/>
    <property type="project" value="UniProtKB-SubCell"/>
</dbReference>
<keyword evidence="5" id="KW-0653">Protein transport</keyword>
<evidence type="ECO:0000313" key="11">
    <source>
        <dbReference type="Proteomes" id="UP000612746"/>
    </source>
</evidence>
<name>A0A8H7UE43_9FUNG</name>
<accession>A0A8H7UE43</accession>
<dbReference type="GO" id="GO:0006890">
    <property type="term" value="P:retrograde vesicle-mediated transport, Golgi to endoplasmic reticulum"/>
    <property type="evidence" value="ECO:0007669"/>
    <property type="project" value="TreeGrafter"/>
</dbReference>
<dbReference type="Proteomes" id="UP000612746">
    <property type="component" value="Unassembled WGS sequence"/>
</dbReference>
<feature type="region of interest" description="Disordered" evidence="9">
    <location>
        <begin position="593"/>
        <end position="631"/>
    </location>
</feature>
<dbReference type="Pfam" id="PF10191">
    <property type="entry name" value="COG7"/>
    <property type="match status" value="4"/>
</dbReference>